<dbReference type="Gene3D" id="2.60.40.1940">
    <property type="match status" value="1"/>
</dbReference>
<dbReference type="Proteomes" id="UP001292094">
    <property type="component" value="Unassembled WGS sequence"/>
</dbReference>
<dbReference type="InterPro" id="IPR050473">
    <property type="entry name" value="A2M/Complement_sys"/>
</dbReference>
<dbReference type="AlphaFoldDB" id="A0AAE1QAC9"/>
<dbReference type="PANTHER" id="PTHR11412:SF171">
    <property type="entry name" value="PREGNANCY ZONE PROTEIN-LIKE PROTEIN"/>
    <property type="match status" value="1"/>
</dbReference>
<evidence type="ECO:0000313" key="3">
    <source>
        <dbReference type="Proteomes" id="UP001292094"/>
    </source>
</evidence>
<gene>
    <name evidence="2" type="ORF">Pmani_007701</name>
</gene>
<protein>
    <recommendedName>
        <fullName evidence="1">Macroglobulin domain-containing protein</fullName>
    </recommendedName>
</protein>
<dbReference type="PANTHER" id="PTHR11412">
    <property type="entry name" value="MACROGLOBULIN / COMPLEMENT"/>
    <property type="match status" value="1"/>
</dbReference>
<sequence>MEKVCENYTFGQPVKGNLSITIDNTKSRKCQTRITRNITISGCTDVEETAAKLQIVDCNVYPLKVNAVVTEEGTGVEAMASTTTSIQRRLITFKTLYKDQYMKPNLPFTLKMKALNSRVNMHSSEYYQTLSHYFSPSNSSLLIYAPEETLKCAEAGQSTSQHILPVLFSARDQPTAAITVQVVSRGSIQYTNTQDYQLPSGPLPISTEHLVEPLPPPLPGTVRGVINLTISLPNTASSIVKVSQFHPTTVSSGAR</sequence>
<evidence type="ECO:0000259" key="1">
    <source>
        <dbReference type="Pfam" id="PF17791"/>
    </source>
</evidence>
<accession>A0AAE1QAC9</accession>
<organism evidence="2 3">
    <name type="scientific">Petrolisthes manimaculis</name>
    <dbReference type="NCBI Taxonomy" id="1843537"/>
    <lineage>
        <taxon>Eukaryota</taxon>
        <taxon>Metazoa</taxon>
        <taxon>Ecdysozoa</taxon>
        <taxon>Arthropoda</taxon>
        <taxon>Crustacea</taxon>
        <taxon>Multicrustacea</taxon>
        <taxon>Malacostraca</taxon>
        <taxon>Eumalacostraca</taxon>
        <taxon>Eucarida</taxon>
        <taxon>Decapoda</taxon>
        <taxon>Pleocyemata</taxon>
        <taxon>Anomura</taxon>
        <taxon>Galatheoidea</taxon>
        <taxon>Porcellanidae</taxon>
        <taxon>Petrolisthes</taxon>
    </lineage>
</organism>
<comment type="caution">
    <text evidence="2">The sequence shown here is derived from an EMBL/GenBank/DDBJ whole genome shotgun (WGS) entry which is preliminary data.</text>
</comment>
<evidence type="ECO:0000313" key="2">
    <source>
        <dbReference type="EMBL" id="KAK4321507.1"/>
    </source>
</evidence>
<feature type="domain" description="Macroglobulin" evidence="1">
    <location>
        <begin position="3"/>
        <end position="47"/>
    </location>
</feature>
<proteinExistence type="predicted"/>
<reference evidence="2" key="1">
    <citation type="submission" date="2023-11" db="EMBL/GenBank/DDBJ databases">
        <title>Genome assemblies of two species of porcelain crab, Petrolisthes cinctipes and Petrolisthes manimaculis (Anomura: Porcellanidae).</title>
        <authorList>
            <person name="Angst P."/>
        </authorList>
    </citation>
    <scope>NUCLEOTIDE SEQUENCE</scope>
    <source>
        <strain evidence="2">PB745_02</strain>
        <tissue evidence="2">Gill</tissue>
    </source>
</reference>
<dbReference type="Pfam" id="PF17791">
    <property type="entry name" value="MG3"/>
    <property type="match status" value="1"/>
</dbReference>
<name>A0AAE1QAC9_9EUCA</name>
<dbReference type="InterPro" id="IPR041555">
    <property type="entry name" value="MG3"/>
</dbReference>
<dbReference type="EMBL" id="JAWZYT010000582">
    <property type="protein sequence ID" value="KAK4321507.1"/>
    <property type="molecule type" value="Genomic_DNA"/>
</dbReference>
<keyword evidence="3" id="KW-1185">Reference proteome</keyword>